<dbReference type="GO" id="GO:0016020">
    <property type="term" value="C:membrane"/>
    <property type="evidence" value="ECO:0007669"/>
    <property type="project" value="UniProtKB-SubCell"/>
</dbReference>
<feature type="transmembrane region" description="Helical" evidence="5">
    <location>
        <begin position="70"/>
        <end position="88"/>
    </location>
</feature>
<name>A0A8J6Y5D7_9BACT</name>
<dbReference type="PANTHER" id="PTHR37422:SF23">
    <property type="entry name" value="TEICHURONIC ACID BIOSYNTHESIS PROTEIN TUAE"/>
    <property type="match status" value="1"/>
</dbReference>
<dbReference type="PANTHER" id="PTHR37422">
    <property type="entry name" value="TEICHURONIC ACID BIOSYNTHESIS PROTEIN TUAE"/>
    <property type="match status" value="1"/>
</dbReference>
<dbReference type="Proteomes" id="UP000648239">
    <property type="component" value="Unassembled WGS sequence"/>
</dbReference>
<evidence type="ECO:0000256" key="1">
    <source>
        <dbReference type="ARBA" id="ARBA00004141"/>
    </source>
</evidence>
<feature type="transmembrane region" description="Helical" evidence="5">
    <location>
        <begin position="437"/>
        <end position="454"/>
    </location>
</feature>
<feature type="domain" description="O-antigen ligase-related" evidence="6">
    <location>
        <begin position="268"/>
        <end position="411"/>
    </location>
</feature>
<comment type="caution">
    <text evidence="7">The sequence shown here is derived from an EMBL/GenBank/DDBJ whole genome shotgun (WGS) entry which is preliminary data.</text>
</comment>
<feature type="transmembrane region" description="Helical" evidence="5">
    <location>
        <begin position="36"/>
        <end position="58"/>
    </location>
</feature>
<evidence type="ECO:0000256" key="5">
    <source>
        <dbReference type="SAM" id="Phobius"/>
    </source>
</evidence>
<evidence type="ECO:0000256" key="3">
    <source>
        <dbReference type="ARBA" id="ARBA00022989"/>
    </source>
</evidence>
<feature type="transmembrane region" description="Helical" evidence="5">
    <location>
        <begin position="146"/>
        <end position="168"/>
    </location>
</feature>
<feature type="transmembrane region" description="Helical" evidence="5">
    <location>
        <begin position="228"/>
        <end position="248"/>
    </location>
</feature>
<organism evidence="7 8">
    <name type="scientific">Candidatus Polarisedimenticola svalbardensis</name>
    <dbReference type="NCBI Taxonomy" id="2886004"/>
    <lineage>
        <taxon>Bacteria</taxon>
        <taxon>Pseudomonadati</taxon>
        <taxon>Acidobacteriota</taxon>
        <taxon>Candidatus Polarisedimenticolia</taxon>
        <taxon>Candidatus Polarisedimenticolales</taxon>
        <taxon>Candidatus Polarisedimenticolaceae</taxon>
        <taxon>Candidatus Polarisedimenticola</taxon>
    </lineage>
</organism>
<dbReference type="InterPro" id="IPR051533">
    <property type="entry name" value="WaaL-like"/>
</dbReference>
<comment type="subcellular location">
    <subcellularLocation>
        <location evidence="1">Membrane</location>
        <topology evidence="1">Multi-pass membrane protein</topology>
    </subcellularLocation>
</comment>
<dbReference type="GO" id="GO:0016874">
    <property type="term" value="F:ligase activity"/>
    <property type="evidence" value="ECO:0007669"/>
    <property type="project" value="UniProtKB-KW"/>
</dbReference>
<evidence type="ECO:0000313" key="7">
    <source>
        <dbReference type="EMBL" id="MBD3868469.1"/>
    </source>
</evidence>
<keyword evidence="4 5" id="KW-0472">Membrane</keyword>
<dbReference type="AlphaFoldDB" id="A0A8J6Y5D7"/>
<evidence type="ECO:0000256" key="4">
    <source>
        <dbReference type="ARBA" id="ARBA00023136"/>
    </source>
</evidence>
<protein>
    <submittedName>
        <fullName evidence="7">O-antigen ligase family protein</fullName>
    </submittedName>
</protein>
<proteinExistence type="predicted"/>
<feature type="transmembrane region" description="Helical" evidence="5">
    <location>
        <begin position="306"/>
        <end position="325"/>
    </location>
</feature>
<sequence>MTWLTEGPASSLEAEDWPLLAAVCALPWAFGGVEIWAYRSAAFLIVVAAFIAVSRSGWEGILPARDRRWLVLPLLLGLWGLFQCVPLPPVAVNLLSPHAAAIYRDAAPPLEDRAMAYLPGDAAMPQDSPAPAMETPSGYPWRSLSLYPAGTLERSLWFLALFLAFLLAGRRSSKAERCTVYKVVLLANMTLLALVGIMQLFHDNGKLLWIRESARELRSIGPYVNPNHFGGVMELAVPWLLGYSWWRFRKGGIQAIKEPQAPVALGAGLLCLVAGFFSASKMTAALIALGLVFLVLLCLRSLRSRVLALTVVVVLAAVAFFGLGGTELAQRVEDFSSASAGDLAQYERVVVWKAALPMVADYPLTGVGFGAFGQVFSAYVPPGETRLWLQLHNDYLEVLVEGGLVAGLLLLALMWAYGSRLFRMQLAGTLGRTVAPARIGMVVGLVCLSLHALVDFNHQIPGNALMFVVVAAVAMHRHSESVS</sequence>
<keyword evidence="7" id="KW-0436">Ligase</keyword>
<dbReference type="Pfam" id="PF04932">
    <property type="entry name" value="Wzy_C"/>
    <property type="match status" value="1"/>
</dbReference>
<evidence type="ECO:0000313" key="8">
    <source>
        <dbReference type="Proteomes" id="UP000648239"/>
    </source>
</evidence>
<keyword evidence="2 5" id="KW-0812">Transmembrane</keyword>
<feature type="transmembrane region" description="Helical" evidence="5">
    <location>
        <begin position="283"/>
        <end position="299"/>
    </location>
</feature>
<gene>
    <name evidence="7" type="ORF">IFK94_10135</name>
</gene>
<keyword evidence="3 5" id="KW-1133">Transmembrane helix</keyword>
<accession>A0A8J6Y5D7</accession>
<feature type="transmembrane region" description="Helical" evidence="5">
    <location>
        <begin position="398"/>
        <end position="417"/>
    </location>
</feature>
<feature type="transmembrane region" description="Helical" evidence="5">
    <location>
        <begin position="180"/>
        <end position="201"/>
    </location>
</feature>
<evidence type="ECO:0000259" key="6">
    <source>
        <dbReference type="Pfam" id="PF04932"/>
    </source>
</evidence>
<dbReference type="InterPro" id="IPR007016">
    <property type="entry name" value="O-antigen_ligase-rel_domated"/>
</dbReference>
<reference evidence="7 8" key="1">
    <citation type="submission" date="2020-08" db="EMBL/GenBank/DDBJ databases">
        <title>Acidobacteriota in marine sediments use diverse sulfur dissimilation pathways.</title>
        <authorList>
            <person name="Wasmund K."/>
        </authorList>
    </citation>
    <scope>NUCLEOTIDE SEQUENCE [LARGE SCALE GENOMIC DNA]</scope>
    <source>
        <strain evidence="7">MAG AM4</strain>
    </source>
</reference>
<feature type="transmembrane region" description="Helical" evidence="5">
    <location>
        <begin position="260"/>
        <end position="277"/>
    </location>
</feature>
<dbReference type="EMBL" id="JACXWD010000032">
    <property type="protein sequence ID" value="MBD3868469.1"/>
    <property type="molecule type" value="Genomic_DNA"/>
</dbReference>
<evidence type="ECO:0000256" key="2">
    <source>
        <dbReference type="ARBA" id="ARBA00022692"/>
    </source>
</evidence>